<comment type="catalytic activity">
    <reaction evidence="1">
        <text>Exolytic cleavage of the (1-&gt;4)-beta-glycosidic linkage between N-acetylmuramic acid (MurNAc) and N-acetylglucosamine (GlcNAc) residues in peptidoglycan, from either the reducing or the non-reducing ends of the peptidoglycan chains, with concomitant formation of a 1,6-anhydrobond in the MurNAc residue.</text>
        <dbReference type="EC" id="4.2.2.n1"/>
    </reaction>
</comment>
<reference evidence="8" key="1">
    <citation type="submission" date="2013-04" db="EMBL/GenBank/DDBJ databases">
        <title>Thioclava sp. 13D2W-2 Genome Sequencing.</title>
        <authorList>
            <person name="Lai Q."/>
            <person name="Li G."/>
            <person name="Shao Z."/>
        </authorList>
    </citation>
    <scope>NUCLEOTIDE SEQUENCE [LARGE SCALE GENOMIC DNA]</scope>
    <source>
        <strain evidence="8">13D2W-2</strain>
    </source>
</reference>
<dbReference type="SUPFAM" id="SSF50685">
    <property type="entry name" value="Barwin-like endoglucanases"/>
    <property type="match status" value="1"/>
</dbReference>
<dbReference type="GO" id="GO:0009253">
    <property type="term" value="P:peptidoglycan catabolic process"/>
    <property type="evidence" value="ECO:0007669"/>
    <property type="project" value="TreeGrafter"/>
</dbReference>
<sequence length="295" mass="31450">MALAFSDIPGWDRDDHAAAWAAFCVTADLIGAKPEPAQDPRAAFEALFEPVEIAPAGAAHFTGYYEPELPGARERSARFSHPLYARPAGIGSNEPWFTRAEIVSGDLLAGQELVWLDSPIEAFLAQVQGSVRIRLEGGESLRLGFDGKNGHPYRSIGAELVRRGVAPADEMTPDLIRRWGAENPAAVQELLNHNPSFVFFKPLDLPEETGPLGATGRPVTPGRSLAVDPEIVPLGSPVWIDCPGFGARLMVAQDVGSAIRGAGRGDIFIGSGPEAGRVAGAINAKGRMIGMRRRA</sequence>
<dbReference type="SMART" id="SM00925">
    <property type="entry name" value="MltA"/>
    <property type="match status" value="1"/>
</dbReference>
<dbReference type="eggNOG" id="COG2821">
    <property type="taxonomic scope" value="Bacteria"/>
</dbReference>
<dbReference type="STRING" id="1317124.DW2_09686"/>
<dbReference type="GO" id="GO:0004553">
    <property type="term" value="F:hydrolase activity, hydrolyzing O-glycosyl compounds"/>
    <property type="evidence" value="ECO:0007669"/>
    <property type="project" value="InterPro"/>
</dbReference>
<dbReference type="GO" id="GO:0071555">
    <property type="term" value="P:cell wall organization"/>
    <property type="evidence" value="ECO:0007669"/>
    <property type="project" value="UniProtKB-KW"/>
</dbReference>
<dbReference type="InterPro" id="IPR010611">
    <property type="entry name" value="3D_dom"/>
</dbReference>
<dbReference type="PANTHER" id="PTHR30124">
    <property type="entry name" value="MEMBRANE-BOUND LYTIC MUREIN TRANSGLYCOSYLASE A"/>
    <property type="match status" value="1"/>
</dbReference>
<dbReference type="OrthoDB" id="9783686at2"/>
<dbReference type="InterPro" id="IPR026044">
    <property type="entry name" value="MltA"/>
</dbReference>
<evidence type="ECO:0000256" key="1">
    <source>
        <dbReference type="ARBA" id="ARBA00001420"/>
    </source>
</evidence>
<dbReference type="Gene3D" id="2.40.40.10">
    <property type="entry name" value="RlpA-like domain"/>
    <property type="match status" value="2"/>
</dbReference>
<dbReference type="RefSeq" id="WP_038145810.1">
    <property type="nucleotide sequence ID" value="NZ_AQRC01000006.1"/>
</dbReference>
<dbReference type="InterPro" id="IPR036908">
    <property type="entry name" value="RlpA-like_sf"/>
</dbReference>
<keyword evidence="4" id="KW-0961">Cell wall biogenesis/degradation</keyword>
<keyword evidence="8" id="KW-1185">Reference proteome</keyword>
<dbReference type="GO" id="GO:0009254">
    <property type="term" value="P:peptidoglycan turnover"/>
    <property type="evidence" value="ECO:0007669"/>
    <property type="project" value="InterPro"/>
</dbReference>
<dbReference type="GO" id="GO:0019867">
    <property type="term" value="C:outer membrane"/>
    <property type="evidence" value="ECO:0007669"/>
    <property type="project" value="InterPro"/>
</dbReference>
<evidence type="ECO:0000256" key="2">
    <source>
        <dbReference type="ARBA" id="ARBA00012587"/>
    </source>
</evidence>
<accession>A0A085TWZ0</accession>
<dbReference type="PANTHER" id="PTHR30124:SF0">
    <property type="entry name" value="MEMBRANE-BOUND LYTIC MUREIN TRANSGLYCOSYLASE A"/>
    <property type="match status" value="1"/>
</dbReference>
<dbReference type="Gene3D" id="2.40.240.50">
    <property type="entry name" value="Barwin-like endoglucanases"/>
    <property type="match status" value="1"/>
</dbReference>
<name>A0A085TWZ0_9RHOB</name>
<evidence type="ECO:0000313" key="8">
    <source>
        <dbReference type="Proteomes" id="UP000028607"/>
    </source>
</evidence>
<keyword evidence="3" id="KW-0456">Lyase</keyword>
<dbReference type="Proteomes" id="UP000028607">
    <property type="component" value="Unassembled WGS sequence"/>
</dbReference>
<dbReference type="GO" id="GO:0008933">
    <property type="term" value="F:peptidoglycan lytic transglycosylase activity"/>
    <property type="evidence" value="ECO:0007669"/>
    <property type="project" value="TreeGrafter"/>
</dbReference>
<reference evidence="7 8" key="2">
    <citation type="journal article" date="2015" name="Antonie Van Leeuwenhoek">
        <title>Thioclava indica sp. nov., isolated from surface seawater of the Indian Ocean.</title>
        <authorList>
            <person name="Liu Y."/>
            <person name="Lai Q."/>
            <person name="Du J."/>
            <person name="Xu H."/>
            <person name="Jiang L."/>
            <person name="Shao Z."/>
        </authorList>
    </citation>
    <scope>NUCLEOTIDE SEQUENCE [LARGE SCALE GENOMIC DNA]</scope>
    <source>
        <strain evidence="7 8">13D2W-2</strain>
    </source>
</reference>
<proteinExistence type="predicted"/>
<evidence type="ECO:0000313" key="7">
    <source>
        <dbReference type="EMBL" id="KFE35237.1"/>
    </source>
</evidence>
<dbReference type="EMBL" id="AQRC01000006">
    <property type="protein sequence ID" value="KFE35237.1"/>
    <property type="molecule type" value="Genomic_DNA"/>
</dbReference>
<organism evidence="7 8">
    <name type="scientific">Thioclava atlantica</name>
    <dbReference type="NCBI Taxonomy" id="1317124"/>
    <lineage>
        <taxon>Bacteria</taxon>
        <taxon>Pseudomonadati</taxon>
        <taxon>Pseudomonadota</taxon>
        <taxon>Alphaproteobacteria</taxon>
        <taxon>Rhodobacterales</taxon>
        <taxon>Paracoccaceae</taxon>
        <taxon>Thioclava</taxon>
    </lineage>
</organism>
<evidence type="ECO:0000259" key="6">
    <source>
        <dbReference type="SMART" id="SM00925"/>
    </source>
</evidence>
<evidence type="ECO:0000256" key="4">
    <source>
        <dbReference type="ARBA" id="ARBA00023316"/>
    </source>
</evidence>
<evidence type="ECO:0000256" key="5">
    <source>
        <dbReference type="ARBA" id="ARBA00030918"/>
    </source>
</evidence>
<feature type="domain" description="Lytic transglycosylase MltA" evidence="6">
    <location>
        <begin position="68"/>
        <end position="201"/>
    </location>
</feature>
<protein>
    <recommendedName>
        <fullName evidence="2">peptidoglycan lytic exotransglycosylase</fullName>
        <ecNumber evidence="2">4.2.2.n1</ecNumber>
    </recommendedName>
    <alternativeName>
        <fullName evidence="5">Murein hydrolase A</fullName>
    </alternativeName>
</protein>
<dbReference type="AlphaFoldDB" id="A0A085TWZ0"/>
<dbReference type="Pfam" id="PF06725">
    <property type="entry name" value="3D"/>
    <property type="match status" value="1"/>
</dbReference>
<dbReference type="PATRIC" id="fig|1317124.6.peg.1966"/>
<dbReference type="CDD" id="cd14668">
    <property type="entry name" value="mlta_B"/>
    <property type="match status" value="1"/>
</dbReference>
<dbReference type="InterPro" id="IPR005300">
    <property type="entry name" value="MltA_B"/>
</dbReference>
<gene>
    <name evidence="7" type="ORF">DW2_09686</name>
</gene>
<dbReference type="CDD" id="cd14485">
    <property type="entry name" value="mltA_like_LT_A"/>
    <property type="match status" value="1"/>
</dbReference>
<evidence type="ECO:0000256" key="3">
    <source>
        <dbReference type="ARBA" id="ARBA00023239"/>
    </source>
</evidence>
<dbReference type="EC" id="4.2.2.n1" evidence="2"/>
<comment type="caution">
    <text evidence="7">The sequence shown here is derived from an EMBL/GenBank/DDBJ whole genome shotgun (WGS) entry which is preliminary data.</text>
</comment>
<dbReference type="Pfam" id="PF03562">
    <property type="entry name" value="MltA"/>
    <property type="match status" value="1"/>
</dbReference>